<evidence type="ECO:0000256" key="1">
    <source>
        <dbReference type="SAM" id="MobiDB-lite"/>
    </source>
</evidence>
<sequence length="579" mass="64655">MLPARIDCKGRGSPDLTHATGSHHSQRVISVETWPDLQELLPNILSLLKKKRPEDMLLRVLFDGEQKYVRLSDLTFDAFMKEVCLKFNIPEGRQPDLKVFDQSDTEVDGEVFEEIVKESPGTFKVMLSKEELDASLSSTSSSCSAASDDTIILNFTMCDPPEEAAAVEGSQPKKPCHIHFEAKALIEKILTTKPGGEKIMQEYAKTKSLKDATRRQMINILTAEMTQTHGTSPPKSVRVLYAQGIVALFPYLEDPYSQHGYEHYYDPESGSGYLAWRLKTIQRKSAEERGVSVSKSPKIGGPSRVQPRPFTADKVLSDEDVEAAIAVLKHSADEDTIREKMKATFIYRQSMVNNEKRAGDVFSVFPRFLDTPGLIEQDFRLLFGEATANKFLEKWATNLKTKVITESHGLVPTTELLDLTRNAESTAEIENGWDSDMSAILLLLHLLPPSAQGRKRPGKVSACQAVEHLIRFIKAGTSVQQHLDNISQSSQPYLLAQGPARSSIYTFFIVIDKYALPCKATGSVGALDELFKAHYVFGTSYSSSLANFFTFLQTTIYNIDVGETKETPRVVELRARMVR</sequence>
<gene>
    <name evidence="2" type="ORF">PLEPLA_LOCUS2316</name>
</gene>
<proteinExistence type="predicted"/>
<reference evidence="2" key="1">
    <citation type="submission" date="2020-03" db="EMBL/GenBank/DDBJ databases">
        <authorList>
            <person name="Weist P."/>
        </authorList>
    </citation>
    <scope>NUCLEOTIDE SEQUENCE</scope>
</reference>
<keyword evidence="3" id="KW-1185">Reference proteome</keyword>
<dbReference type="EMBL" id="CADEAL010000114">
    <property type="protein sequence ID" value="CAB1414607.1"/>
    <property type="molecule type" value="Genomic_DNA"/>
</dbReference>
<dbReference type="PANTHER" id="PTHR31025">
    <property type="entry name" value="SI:CH211-196P9.1-RELATED"/>
    <property type="match status" value="1"/>
</dbReference>
<name>A0A9N7TK97_PLEPL</name>
<protein>
    <submittedName>
        <fullName evidence="2">Uncharacterized protein</fullName>
    </submittedName>
</protein>
<feature type="region of interest" description="Disordered" evidence="1">
    <location>
        <begin position="289"/>
        <end position="309"/>
    </location>
</feature>
<comment type="caution">
    <text evidence="2">The sequence shown here is derived from an EMBL/GenBank/DDBJ whole genome shotgun (WGS) entry which is preliminary data.</text>
</comment>
<accession>A0A9N7TK97</accession>
<evidence type="ECO:0000313" key="2">
    <source>
        <dbReference type="EMBL" id="CAB1414607.1"/>
    </source>
</evidence>
<organism evidence="2 3">
    <name type="scientific">Pleuronectes platessa</name>
    <name type="common">European plaice</name>
    <dbReference type="NCBI Taxonomy" id="8262"/>
    <lineage>
        <taxon>Eukaryota</taxon>
        <taxon>Metazoa</taxon>
        <taxon>Chordata</taxon>
        <taxon>Craniata</taxon>
        <taxon>Vertebrata</taxon>
        <taxon>Euteleostomi</taxon>
        <taxon>Actinopterygii</taxon>
        <taxon>Neopterygii</taxon>
        <taxon>Teleostei</taxon>
        <taxon>Neoteleostei</taxon>
        <taxon>Acanthomorphata</taxon>
        <taxon>Carangaria</taxon>
        <taxon>Pleuronectiformes</taxon>
        <taxon>Pleuronectoidei</taxon>
        <taxon>Pleuronectidae</taxon>
        <taxon>Pleuronectes</taxon>
    </lineage>
</organism>
<dbReference type="AlphaFoldDB" id="A0A9N7TK97"/>
<dbReference type="PANTHER" id="PTHR31025:SF29">
    <property type="entry name" value="SI:CH211-196P9.1"/>
    <property type="match status" value="1"/>
</dbReference>
<dbReference type="Proteomes" id="UP001153269">
    <property type="component" value="Unassembled WGS sequence"/>
</dbReference>
<evidence type="ECO:0000313" key="3">
    <source>
        <dbReference type="Proteomes" id="UP001153269"/>
    </source>
</evidence>